<dbReference type="SUPFAM" id="SSF51445">
    <property type="entry name" value="(Trans)glycosidases"/>
    <property type="match status" value="1"/>
</dbReference>
<dbReference type="EMBL" id="QGDH01000149">
    <property type="protein sequence ID" value="RAR04726.1"/>
    <property type="molecule type" value="Genomic_DNA"/>
</dbReference>
<dbReference type="PANTHER" id="PTHR13379:SF0">
    <property type="entry name" value="UPF0415 PROTEIN C7ORF25"/>
    <property type="match status" value="1"/>
</dbReference>
<accession>A0A364MW71</accession>
<proteinExistence type="predicted"/>
<keyword evidence="2" id="KW-0378">Hydrolase</keyword>
<sequence>MEEEITKELSNIELEGDSNPEKTPTPRAELEATIQSLVDRGRRLNDEVETYVTAVLEKQKTGKVQNPVEYRNLRNDMRNELAFLNKLAGSEMDEEKARHYIVSSNLLYYEALWNAAKRSSGLQSFRKYFFWDRHKAPAGKQTTKGVSLSKGSQTKNKNKTAALVDIVAEQGNEWIRVSTVSEKRILFDLAKLGWVNDPDSDSDEDMALQNNNDDEDDDEDQIDVVRNSRQLARAARANPIRGHAPKVRFVLTRIEAGRSPPIDTIIAKIRATGAIVECGTAIPPALSIHAVLPRLLIDRSRALSSTLNIDCTILLALISDISHHPCPVLDWYPSEVRAQIDEEAKEHLLPTHLYPAIQAHPMVCTREAADQMNLIVQTLATDTEKLRADILLGQGDHEGRSREELVKEWTDLSSHPTPPGLSLPIAVQSIDLDKLTASLPTVAVTVASELLPLNASIFLFGWAKNLTTLSANRGRARQIETIINEHGLKDGEAGPHIWLCVKDAKLKTLRIFISHTFQNNKDTGSVNMPDIEPQQVGTYDDTQLRAIDQLMVEAHDRDTYVSKYKLPAIDCAKRPASQNDVTFFYQDASPIFDFDNRLTHILQHKNQLLPGAPQWKDLSDYIFAFNIQNEGQGHLRNNIAPAPGWWCDRSKKMRSIMGNSAILISTGGGNEFPNSDIPQNWACPTLDLIDIHSYSGVSEWRNKAPLALQHALAANKLVLFEEFGALGDNKAAVVGQHIDVFNGLKVPWMIWQINKPGKGKADYEFWVDEETFGVVKTGAAKALSITAAQRFPNLV</sequence>
<dbReference type="GO" id="GO:0016787">
    <property type="term" value="F:hydrolase activity"/>
    <property type="evidence" value="ECO:0007669"/>
    <property type="project" value="UniProtKB-KW"/>
</dbReference>
<protein>
    <submittedName>
        <fullName evidence="2">Glycoside hydrolase family 5 protein</fullName>
    </submittedName>
</protein>
<comment type="caution">
    <text evidence="2">The sequence shown here is derived from an EMBL/GenBank/DDBJ whole genome shotgun (WGS) entry which is preliminary data.</text>
</comment>
<dbReference type="InterPro" id="IPR017853">
    <property type="entry name" value="GH"/>
</dbReference>
<feature type="region of interest" description="Disordered" evidence="1">
    <location>
        <begin position="198"/>
        <end position="220"/>
    </location>
</feature>
<dbReference type="Gene3D" id="3.20.20.80">
    <property type="entry name" value="Glycosidases"/>
    <property type="match status" value="1"/>
</dbReference>
<dbReference type="PANTHER" id="PTHR13379">
    <property type="entry name" value="UNCHARACTERIZED DUF1308"/>
    <property type="match status" value="1"/>
</dbReference>
<feature type="region of interest" description="Disordered" evidence="1">
    <location>
        <begin position="1"/>
        <end position="26"/>
    </location>
</feature>
<evidence type="ECO:0000313" key="3">
    <source>
        <dbReference type="Proteomes" id="UP000249619"/>
    </source>
</evidence>
<dbReference type="AlphaFoldDB" id="A0A364MW71"/>
<reference evidence="3" key="1">
    <citation type="submission" date="2018-05" db="EMBL/GenBank/DDBJ databases">
        <title>Draft genome sequence of Stemphylium lycopersici strain CIDEFI 213.</title>
        <authorList>
            <person name="Medina R."/>
            <person name="Franco M.E.E."/>
            <person name="Lucentini C.G."/>
            <person name="Saparrat M.C.N."/>
            <person name="Balatti P.A."/>
        </authorList>
    </citation>
    <scope>NUCLEOTIDE SEQUENCE [LARGE SCALE GENOMIC DNA]</scope>
    <source>
        <strain evidence="3">CIDEFI 213</strain>
    </source>
</reference>
<name>A0A364MW71_STELY</name>
<gene>
    <name evidence="2" type="ORF">DDE83_007719</name>
</gene>
<evidence type="ECO:0000313" key="2">
    <source>
        <dbReference type="EMBL" id="RAR04726.1"/>
    </source>
</evidence>
<organism evidence="2 3">
    <name type="scientific">Stemphylium lycopersici</name>
    <name type="common">Tomato gray leaf spot disease fungus</name>
    <name type="synonym">Thyrospora lycopersici</name>
    <dbReference type="NCBI Taxonomy" id="183478"/>
    <lineage>
        <taxon>Eukaryota</taxon>
        <taxon>Fungi</taxon>
        <taxon>Dikarya</taxon>
        <taxon>Ascomycota</taxon>
        <taxon>Pezizomycotina</taxon>
        <taxon>Dothideomycetes</taxon>
        <taxon>Pleosporomycetidae</taxon>
        <taxon>Pleosporales</taxon>
        <taxon>Pleosporineae</taxon>
        <taxon>Pleosporaceae</taxon>
        <taxon>Stemphylium</taxon>
    </lineage>
</organism>
<dbReference type="Proteomes" id="UP000249619">
    <property type="component" value="Unassembled WGS sequence"/>
</dbReference>
<keyword evidence="3" id="KW-1185">Reference proteome</keyword>
<evidence type="ECO:0000256" key="1">
    <source>
        <dbReference type="SAM" id="MobiDB-lite"/>
    </source>
</evidence>